<reference evidence="2" key="1">
    <citation type="submission" date="2018-06" db="EMBL/GenBank/DDBJ databases">
        <authorList>
            <consortium name="Pathogen Informatics"/>
            <person name="Doyle S."/>
        </authorList>
    </citation>
    <scope>NUCLEOTIDE SEQUENCE [LARGE SCALE GENOMIC DNA]</scope>
    <source>
        <strain evidence="2">NCTC11421</strain>
    </source>
</reference>
<dbReference type="EMBL" id="UGRI01000001">
    <property type="protein sequence ID" value="SUA23947.1"/>
    <property type="molecule type" value="Genomic_DNA"/>
</dbReference>
<dbReference type="AlphaFoldDB" id="A0A378VXN1"/>
<sequence>MPEGSLGFLYLPAVAVLSAATIAFAPLGVKTAHKLSSAKLKESFGIMLL</sequence>
<feature type="transmembrane region" description="Helical" evidence="1">
    <location>
        <begin position="6"/>
        <end position="29"/>
    </location>
</feature>
<keyword evidence="1" id="KW-0472">Membrane</keyword>
<protein>
    <submittedName>
        <fullName evidence="2">Uncharacterized protein</fullName>
    </submittedName>
</protein>
<name>A0A378VXN1_NEIGO</name>
<accession>A0A378VXN1</accession>
<evidence type="ECO:0000256" key="1">
    <source>
        <dbReference type="SAM" id="Phobius"/>
    </source>
</evidence>
<keyword evidence="1" id="KW-0812">Transmembrane</keyword>
<evidence type="ECO:0000313" key="2">
    <source>
        <dbReference type="EMBL" id="SUA23947.1"/>
    </source>
</evidence>
<gene>
    <name evidence="2" type="ORF">NCTC11421_01937</name>
</gene>
<organism evidence="2">
    <name type="scientific">Neisseria gonorrhoeae</name>
    <dbReference type="NCBI Taxonomy" id="485"/>
    <lineage>
        <taxon>Bacteria</taxon>
        <taxon>Pseudomonadati</taxon>
        <taxon>Pseudomonadota</taxon>
        <taxon>Betaproteobacteria</taxon>
        <taxon>Neisseriales</taxon>
        <taxon>Neisseriaceae</taxon>
        <taxon>Neisseria</taxon>
    </lineage>
</organism>
<keyword evidence="1" id="KW-1133">Transmembrane helix</keyword>
<proteinExistence type="predicted"/>